<organism evidence="1 2">
    <name type="scientific">Geopseudomonas aromaticivorans</name>
    <dbReference type="NCBI Taxonomy" id="2849492"/>
    <lineage>
        <taxon>Bacteria</taxon>
        <taxon>Pseudomonadati</taxon>
        <taxon>Pseudomonadota</taxon>
        <taxon>Gammaproteobacteria</taxon>
        <taxon>Pseudomonadales</taxon>
        <taxon>Pseudomonadaceae</taxon>
        <taxon>Geopseudomonas</taxon>
    </lineage>
</organism>
<sequence>MTYPRVTLGGVPIVLHAGAPVQSYEPMGGASVVRLHGGAAVKLRHWRRTAISISGSGWMNPGLDGLDYDSALELRCTHPQSVTSASNVITLAGTPRPDVAPWGLALIGDQWQPTPCVVVAGVATLTAVTGATLYQVCWMPVFQVFCERPPTGLDAGAGFYSWTITAEEV</sequence>
<comment type="caution">
    <text evidence="1">The sequence shown here is derived from an EMBL/GenBank/DDBJ whole genome shotgun (WGS) entry which is preliminary data.</text>
</comment>
<dbReference type="RefSeq" id="WP_217679964.1">
    <property type="nucleotide sequence ID" value="NZ_JAHRGL010000011.1"/>
</dbReference>
<protein>
    <submittedName>
        <fullName evidence="1">Uncharacterized protein</fullName>
    </submittedName>
</protein>
<accession>A0ABS6MTB1</accession>
<dbReference type="EMBL" id="JAHRGL010000011">
    <property type="protein sequence ID" value="MBV2132053.1"/>
    <property type="molecule type" value="Genomic_DNA"/>
</dbReference>
<name>A0ABS6MTB1_9GAMM</name>
<evidence type="ECO:0000313" key="2">
    <source>
        <dbReference type="Proteomes" id="UP000813068"/>
    </source>
</evidence>
<keyword evidence="2" id="KW-1185">Reference proteome</keyword>
<reference evidence="1 2" key="1">
    <citation type="submission" date="2021-06" db="EMBL/GenBank/DDBJ databases">
        <title>Differences between aerobic and microaerobic xylene degrading microbial communities.</title>
        <authorList>
            <person name="Banerjee S."/>
            <person name="Tancsics A."/>
        </authorList>
    </citation>
    <scope>NUCLEOTIDE SEQUENCE [LARGE SCALE GENOMIC DNA]</scope>
    <source>
        <strain evidence="1 2">MAP12</strain>
    </source>
</reference>
<proteinExistence type="predicted"/>
<evidence type="ECO:0000313" key="1">
    <source>
        <dbReference type="EMBL" id="MBV2132053.1"/>
    </source>
</evidence>
<gene>
    <name evidence="1" type="ORF">KRX52_04480</name>
</gene>
<dbReference type="Proteomes" id="UP000813068">
    <property type="component" value="Unassembled WGS sequence"/>
</dbReference>